<keyword evidence="5" id="KW-1185">Reference proteome</keyword>
<dbReference type="InterPro" id="IPR000639">
    <property type="entry name" value="Epox_hydrolase-like"/>
</dbReference>
<dbReference type="PRINTS" id="PR00412">
    <property type="entry name" value="EPOXHYDRLASE"/>
</dbReference>
<dbReference type="OrthoDB" id="408373at2759"/>
<evidence type="ECO:0000259" key="3">
    <source>
        <dbReference type="Pfam" id="PF00561"/>
    </source>
</evidence>
<dbReference type="Pfam" id="PF00561">
    <property type="entry name" value="Abhydrolase_1"/>
    <property type="match status" value="1"/>
</dbReference>
<protein>
    <submittedName>
        <fullName evidence="4">Alpha/beta-hydrolase</fullName>
    </submittedName>
</protein>
<feature type="domain" description="AB hydrolase-1" evidence="3">
    <location>
        <begin position="29"/>
        <end position="310"/>
    </location>
</feature>
<sequence length="329" mass="37527">MDPSFYKDTTTSRGLTYHYYHSPAAPGKPTLLFLHGFPSSSYDWHRQVEYFQPKGYGLIVPDDLGAGGSSKPENLEAFRFVEIARDMAEVLDAAGVEKVVGIGHDWGSVILSRMANLFSERFHGFAWVAVWYSPPGMGLRDIDATIMQLREQTGTDHIGYWKLFLEEDGHKLCEQNIDSFIQLIYPNQPEVWREWINPAWKSKEWIEANRTPGRPSWLSEEEYNTIRENLVRSGLKSQLNYYKVSVTDLNDQDSNNISQEALQVRKPVLFIAASKDLVSTPATGKAQLAQYAPHAKIVELDVGHWVMYEATEQLNRELEAWIESLPLSK</sequence>
<comment type="similarity">
    <text evidence="2">Belongs to the AB hydrolase superfamily. Epoxide hydrolase family.</text>
</comment>
<dbReference type="Proteomes" id="UP000193067">
    <property type="component" value="Unassembled WGS sequence"/>
</dbReference>
<dbReference type="Gene3D" id="3.40.50.1820">
    <property type="entry name" value="alpha/beta hydrolase"/>
    <property type="match status" value="1"/>
</dbReference>
<evidence type="ECO:0000313" key="4">
    <source>
        <dbReference type="EMBL" id="OSC99359.1"/>
    </source>
</evidence>
<reference evidence="4 5" key="1">
    <citation type="journal article" date="2015" name="Biotechnol. Biofuels">
        <title>Enhanced degradation of softwood versus hardwood by the white-rot fungus Pycnoporus coccineus.</title>
        <authorList>
            <person name="Couturier M."/>
            <person name="Navarro D."/>
            <person name="Chevret D."/>
            <person name="Henrissat B."/>
            <person name="Piumi F."/>
            <person name="Ruiz-Duenas F.J."/>
            <person name="Martinez A.T."/>
            <person name="Grigoriev I.V."/>
            <person name="Riley R."/>
            <person name="Lipzen A."/>
            <person name="Berrin J.G."/>
            <person name="Master E.R."/>
            <person name="Rosso M.N."/>
        </authorList>
    </citation>
    <scope>NUCLEOTIDE SEQUENCE [LARGE SCALE GENOMIC DNA]</scope>
    <source>
        <strain evidence="4 5">BRFM310</strain>
    </source>
</reference>
<dbReference type="SUPFAM" id="SSF53474">
    <property type="entry name" value="alpha/beta-Hydrolases"/>
    <property type="match status" value="1"/>
</dbReference>
<gene>
    <name evidence="4" type="ORF">PYCCODRAFT_1438338</name>
</gene>
<dbReference type="EMBL" id="KZ084128">
    <property type="protein sequence ID" value="OSC99359.1"/>
    <property type="molecule type" value="Genomic_DNA"/>
</dbReference>
<dbReference type="STRING" id="1353009.A0A1Y2IDZ7"/>
<dbReference type="AlphaFoldDB" id="A0A1Y2IDZ7"/>
<dbReference type="PANTHER" id="PTHR43329">
    <property type="entry name" value="EPOXIDE HYDROLASE"/>
    <property type="match status" value="1"/>
</dbReference>
<keyword evidence="1 4" id="KW-0378">Hydrolase</keyword>
<dbReference type="InterPro" id="IPR029058">
    <property type="entry name" value="AB_hydrolase_fold"/>
</dbReference>
<organism evidence="4 5">
    <name type="scientific">Trametes coccinea (strain BRFM310)</name>
    <name type="common">Pycnoporus coccineus</name>
    <dbReference type="NCBI Taxonomy" id="1353009"/>
    <lineage>
        <taxon>Eukaryota</taxon>
        <taxon>Fungi</taxon>
        <taxon>Dikarya</taxon>
        <taxon>Basidiomycota</taxon>
        <taxon>Agaricomycotina</taxon>
        <taxon>Agaricomycetes</taxon>
        <taxon>Polyporales</taxon>
        <taxon>Polyporaceae</taxon>
        <taxon>Trametes</taxon>
    </lineage>
</organism>
<name>A0A1Y2IDZ7_TRAC3</name>
<proteinExistence type="inferred from homology"/>
<evidence type="ECO:0000313" key="5">
    <source>
        <dbReference type="Proteomes" id="UP000193067"/>
    </source>
</evidence>
<dbReference type="InterPro" id="IPR000073">
    <property type="entry name" value="AB_hydrolase_1"/>
</dbReference>
<evidence type="ECO:0000256" key="1">
    <source>
        <dbReference type="ARBA" id="ARBA00022801"/>
    </source>
</evidence>
<evidence type="ECO:0000256" key="2">
    <source>
        <dbReference type="ARBA" id="ARBA00038334"/>
    </source>
</evidence>
<accession>A0A1Y2IDZ7</accession>
<dbReference type="GO" id="GO:0016787">
    <property type="term" value="F:hydrolase activity"/>
    <property type="evidence" value="ECO:0007669"/>
    <property type="project" value="UniProtKB-KW"/>
</dbReference>